<dbReference type="InterPro" id="IPR007184">
    <property type="entry name" value="Mannoside_phosphorylase"/>
</dbReference>
<dbReference type="OrthoDB" id="2534034at2"/>
<sequence length="372" mass="40935">MQRTSFLSGLLILLVAGACRHTPSSQQTAALPDSTGTGWALMPFVKADSVNPVLTPAASQVFRDPIWKKEVKWEEKDVFNPACVVRDGKIWMLYRAEDKLGKYAGVSRLGLAISNDGLHFKKEPAPVFYPSDDAWKKYEWEGGCEDPRVVEHPDGGYILTYTAYDGKTARLLLATSKDLHTWTKYGPVLGEGKHLHTWSKSGAIIARRQGDRFVAEKINGKYWMYFGDTSLFLASSDDLIHWTPLEDGKGGLAPVLRPRPGKFDGQLVEPGPFALLGEKGILLIYNAATPNKTGALVYSAGQALFDAKDPSKLSARLAESFFVPDKPYELTGQVNNVVFLEGLAPLKGKWFLYYGTADSKIAVAVADDQSDK</sequence>
<protein>
    <submittedName>
        <fullName evidence="4">Predicted glycosyl hydrolase, GH43/DUF377 family</fullName>
    </submittedName>
</protein>
<dbReference type="InterPro" id="IPR023296">
    <property type="entry name" value="Glyco_hydro_beta-prop_sf"/>
</dbReference>
<dbReference type="PIRSF" id="PIRSF016202">
    <property type="entry name" value="PH1107"/>
    <property type="match status" value="1"/>
</dbReference>
<keyword evidence="4" id="KW-0378">Hydrolase</keyword>
<evidence type="ECO:0000256" key="2">
    <source>
        <dbReference type="ARBA" id="ARBA00022679"/>
    </source>
</evidence>
<name>A0A1G9WFA4_9BACT</name>
<evidence type="ECO:0000256" key="1">
    <source>
        <dbReference type="ARBA" id="ARBA00022676"/>
    </source>
</evidence>
<gene>
    <name evidence="4" type="ORF">SAMN04488090_4364</name>
</gene>
<comment type="similarity">
    <text evidence="3">Belongs to the glycosyl hydrolase 130 family.</text>
</comment>
<dbReference type="STRING" id="563176.SAMN04488090_4364"/>
<keyword evidence="2" id="KW-0808">Transferase</keyword>
<dbReference type="PROSITE" id="PS51257">
    <property type="entry name" value="PROKAR_LIPOPROTEIN"/>
    <property type="match status" value="1"/>
</dbReference>
<keyword evidence="1" id="KW-0328">Glycosyltransferase</keyword>
<dbReference type="Pfam" id="PF04041">
    <property type="entry name" value="Glyco_hydro_130"/>
    <property type="match status" value="1"/>
</dbReference>
<dbReference type="GO" id="GO:0016757">
    <property type="term" value="F:glycosyltransferase activity"/>
    <property type="evidence" value="ECO:0007669"/>
    <property type="project" value="UniProtKB-KW"/>
</dbReference>
<dbReference type="PANTHER" id="PTHR34106:SF5">
    <property type="entry name" value="GLYCOSIDASE"/>
    <property type="match status" value="1"/>
</dbReference>
<dbReference type="GO" id="GO:0016787">
    <property type="term" value="F:hydrolase activity"/>
    <property type="evidence" value="ECO:0007669"/>
    <property type="project" value="UniProtKB-KW"/>
</dbReference>
<organism evidence="4 5">
    <name type="scientific">Siphonobacter aquaeclarae</name>
    <dbReference type="NCBI Taxonomy" id="563176"/>
    <lineage>
        <taxon>Bacteria</taxon>
        <taxon>Pseudomonadati</taxon>
        <taxon>Bacteroidota</taxon>
        <taxon>Cytophagia</taxon>
        <taxon>Cytophagales</taxon>
        <taxon>Cytophagaceae</taxon>
        <taxon>Siphonobacter</taxon>
    </lineage>
</organism>
<reference evidence="4 5" key="1">
    <citation type="submission" date="2016-10" db="EMBL/GenBank/DDBJ databases">
        <authorList>
            <person name="de Groot N.N."/>
        </authorList>
    </citation>
    <scope>NUCLEOTIDE SEQUENCE [LARGE SCALE GENOMIC DNA]</scope>
    <source>
        <strain evidence="4 5">DSM 21668</strain>
    </source>
</reference>
<keyword evidence="5" id="KW-1185">Reference proteome</keyword>
<dbReference type="Gene3D" id="2.115.10.20">
    <property type="entry name" value="Glycosyl hydrolase domain, family 43"/>
    <property type="match status" value="1"/>
</dbReference>
<evidence type="ECO:0000313" key="5">
    <source>
        <dbReference type="Proteomes" id="UP000198901"/>
    </source>
</evidence>
<dbReference type="Proteomes" id="UP000198901">
    <property type="component" value="Unassembled WGS sequence"/>
</dbReference>
<dbReference type="EMBL" id="FNGS01000009">
    <property type="protein sequence ID" value="SDM83170.1"/>
    <property type="molecule type" value="Genomic_DNA"/>
</dbReference>
<dbReference type="AlphaFoldDB" id="A0A1G9WFA4"/>
<evidence type="ECO:0000313" key="4">
    <source>
        <dbReference type="EMBL" id="SDM83170.1"/>
    </source>
</evidence>
<dbReference type="PANTHER" id="PTHR34106">
    <property type="entry name" value="GLYCOSIDASE"/>
    <property type="match status" value="1"/>
</dbReference>
<dbReference type="CDD" id="cd18610">
    <property type="entry name" value="GH130_BT3780-like"/>
    <property type="match status" value="1"/>
</dbReference>
<proteinExistence type="inferred from homology"/>
<dbReference type="SUPFAM" id="SSF75005">
    <property type="entry name" value="Arabinanase/levansucrase/invertase"/>
    <property type="match status" value="1"/>
</dbReference>
<dbReference type="RefSeq" id="WP_093207837.1">
    <property type="nucleotide sequence ID" value="NZ_FNGS01000009.1"/>
</dbReference>
<evidence type="ECO:0000256" key="3">
    <source>
        <dbReference type="ARBA" id="ARBA00024356"/>
    </source>
</evidence>
<accession>A0A1G9WFA4</accession>